<reference evidence="1" key="1">
    <citation type="journal article" date="2014" name="Front. Microbiol.">
        <title>High frequency of phylogenetically diverse reductive dehalogenase-homologous genes in deep subseafloor sedimentary metagenomes.</title>
        <authorList>
            <person name="Kawai M."/>
            <person name="Futagami T."/>
            <person name="Toyoda A."/>
            <person name="Takaki Y."/>
            <person name="Nishi S."/>
            <person name="Hori S."/>
            <person name="Arai W."/>
            <person name="Tsubouchi T."/>
            <person name="Morono Y."/>
            <person name="Uchiyama I."/>
            <person name="Ito T."/>
            <person name="Fujiyama A."/>
            <person name="Inagaki F."/>
            <person name="Takami H."/>
        </authorList>
    </citation>
    <scope>NUCLEOTIDE SEQUENCE</scope>
    <source>
        <strain evidence="1">Expedition CK06-06</strain>
    </source>
</reference>
<evidence type="ECO:0000313" key="1">
    <source>
        <dbReference type="EMBL" id="GAH98127.1"/>
    </source>
</evidence>
<dbReference type="EMBL" id="BARV01001602">
    <property type="protein sequence ID" value="GAH98127.1"/>
    <property type="molecule type" value="Genomic_DNA"/>
</dbReference>
<organism evidence="1">
    <name type="scientific">marine sediment metagenome</name>
    <dbReference type="NCBI Taxonomy" id="412755"/>
    <lineage>
        <taxon>unclassified sequences</taxon>
        <taxon>metagenomes</taxon>
        <taxon>ecological metagenomes</taxon>
    </lineage>
</organism>
<accession>X1JVL2</accession>
<name>X1JVL2_9ZZZZ</name>
<proteinExistence type="predicted"/>
<dbReference type="AlphaFoldDB" id="X1JVL2"/>
<gene>
    <name evidence="1" type="ORF">S06H3_04538</name>
</gene>
<protein>
    <submittedName>
        <fullName evidence="1">Uncharacterized protein</fullName>
    </submittedName>
</protein>
<comment type="caution">
    <text evidence="1">The sequence shown here is derived from an EMBL/GenBank/DDBJ whole genome shotgun (WGS) entry which is preliminary data.</text>
</comment>
<sequence length="46" mass="4876">MKKDVPNKKNGVKATNGNVLASCAEAIALRKYQAAITSITEATIIE</sequence>